<evidence type="ECO:0000256" key="9">
    <source>
        <dbReference type="ARBA" id="ARBA00050136"/>
    </source>
</evidence>
<gene>
    <name evidence="13" type="primary">GAE1_2</name>
    <name evidence="13" type="ORF">CASFOL_032665</name>
</gene>
<feature type="transmembrane region" description="Helical" evidence="11">
    <location>
        <begin position="91"/>
        <end position="111"/>
    </location>
</feature>
<protein>
    <recommendedName>
        <fullName evidence="10">UDP-glucuronate 4-epimerase</fullName>
        <ecNumber evidence="10">5.1.3.6</ecNumber>
    </recommendedName>
</protein>
<dbReference type="InterPro" id="IPR001509">
    <property type="entry name" value="Epimerase_deHydtase"/>
</dbReference>
<accession>A0ABD3C2P5</accession>
<evidence type="ECO:0000256" key="10">
    <source>
        <dbReference type="ARBA" id="ARBA00066697"/>
    </source>
</evidence>
<dbReference type="Proteomes" id="UP001632038">
    <property type="component" value="Unassembled WGS sequence"/>
</dbReference>
<evidence type="ECO:0000256" key="1">
    <source>
        <dbReference type="ARBA" id="ARBA00004205"/>
    </source>
</evidence>
<evidence type="ECO:0000256" key="5">
    <source>
        <dbReference type="ARBA" id="ARBA00022989"/>
    </source>
</evidence>
<evidence type="ECO:0000256" key="11">
    <source>
        <dbReference type="SAM" id="Phobius"/>
    </source>
</evidence>
<feature type="transmembrane region" description="Helical" evidence="11">
    <location>
        <begin position="39"/>
        <end position="56"/>
    </location>
</feature>
<dbReference type="PRINTS" id="PR01713">
    <property type="entry name" value="NUCEPIMERASE"/>
</dbReference>
<dbReference type="SUPFAM" id="SSF51735">
    <property type="entry name" value="NAD(P)-binding Rossmann-fold domains"/>
    <property type="match status" value="1"/>
</dbReference>
<evidence type="ECO:0000313" key="14">
    <source>
        <dbReference type="Proteomes" id="UP001632038"/>
    </source>
</evidence>
<evidence type="ECO:0000256" key="4">
    <source>
        <dbReference type="ARBA" id="ARBA00022692"/>
    </source>
</evidence>
<proteinExistence type="inferred from homology"/>
<comment type="catalytic activity">
    <reaction evidence="9">
        <text>UDP-alpha-D-glucuronate = UDP-alpha-D-galacturonate</text>
        <dbReference type="Rhea" id="RHEA:11404"/>
        <dbReference type="ChEBI" id="CHEBI:57635"/>
        <dbReference type="ChEBI" id="CHEBI:58052"/>
        <dbReference type="EC" id="5.1.3.6"/>
    </reaction>
</comment>
<keyword evidence="4 11" id="KW-0812">Transmembrane</keyword>
<sequence length="433" mass="48555">MPSLTEEELFLPSTPGKLKDKPKTMHHHFNRCFSSTSTMFLWALFLIALTASYLSLQSFVHSGTRYFSHTWGGVHWEKQVRSSAQIRRHNGFSVLVTGAAGFVGTHVSLALKKRGDGVVGIDNFNSYYDPSLKRARKNMLNSHEIFIVEGDINDARMLAKLFEIAHFTHVMHLAAQAGVRYAMENPHSYVNSNIAGLVTLLETCKNADRQPAIVWASSSSVYGLNEKAPFSESDRTDRPASLYAATKKAGEEITHTYNHIYGLSITGLRFFTVYGPWGRPDMAYFSFTRNILQGKPITIYRGKNRVELARDFTYIDDIVKGCVGSLDTAKKSTGSGGKKRGPAQFRIFNLGNTSPVTVPMMVGILEKQLKLKAKKNVIMMPGNGDVPFTHANISSARMEFGYKPTTDLQTGLKKFVRWYLSYYGYNHVQFIEN</sequence>
<evidence type="ECO:0000256" key="7">
    <source>
        <dbReference type="ARBA" id="ARBA00023136"/>
    </source>
</evidence>
<keyword evidence="5 11" id="KW-1133">Transmembrane helix</keyword>
<comment type="similarity">
    <text evidence="2">Belongs to the NAD(P)-dependent epimerase/dehydratase family.</text>
</comment>
<dbReference type="Pfam" id="PF01370">
    <property type="entry name" value="Epimerase"/>
    <property type="match status" value="1"/>
</dbReference>
<evidence type="ECO:0000313" key="13">
    <source>
        <dbReference type="EMBL" id="KAL3623849.1"/>
    </source>
</evidence>
<dbReference type="InterPro" id="IPR036291">
    <property type="entry name" value="NAD(P)-bd_dom_sf"/>
</dbReference>
<evidence type="ECO:0000256" key="8">
    <source>
        <dbReference type="ARBA" id="ARBA00023235"/>
    </source>
</evidence>
<evidence type="ECO:0000259" key="12">
    <source>
        <dbReference type="Pfam" id="PF01370"/>
    </source>
</evidence>
<dbReference type="PANTHER" id="PTHR43574">
    <property type="entry name" value="EPIMERASE-RELATED"/>
    <property type="match status" value="1"/>
</dbReference>
<dbReference type="FunFam" id="3.40.50.720:FF:000198">
    <property type="entry name" value="UDP-glucuronate 4-epimerase 3"/>
    <property type="match status" value="1"/>
</dbReference>
<dbReference type="Gene3D" id="3.40.50.720">
    <property type="entry name" value="NAD(P)-binding Rossmann-like Domain"/>
    <property type="match status" value="1"/>
</dbReference>
<comment type="subunit">
    <text evidence="3">Homodimer.</text>
</comment>
<dbReference type="AlphaFoldDB" id="A0ABD3C2P5"/>
<evidence type="ECO:0000256" key="6">
    <source>
        <dbReference type="ARBA" id="ARBA00023027"/>
    </source>
</evidence>
<dbReference type="GO" id="GO:0050378">
    <property type="term" value="F:UDP-glucuronate 4-epimerase activity"/>
    <property type="evidence" value="ECO:0007669"/>
    <property type="project" value="UniProtKB-EC"/>
</dbReference>
<keyword evidence="14" id="KW-1185">Reference proteome</keyword>
<dbReference type="Gene3D" id="3.90.25.10">
    <property type="entry name" value="UDP-galactose 4-epimerase, domain 1"/>
    <property type="match status" value="1"/>
</dbReference>
<keyword evidence="8 13" id="KW-0413">Isomerase</keyword>
<comment type="caution">
    <text evidence="13">The sequence shown here is derived from an EMBL/GenBank/DDBJ whole genome shotgun (WGS) entry which is preliminary data.</text>
</comment>
<feature type="domain" description="NAD-dependent epimerase/dehydratase" evidence="12">
    <location>
        <begin position="94"/>
        <end position="329"/>
    </location>
</feature>
<organism evidence="13 14">
    <name type="scientific">Castilleja foliolosa</name>
    <dbReference type="NCBI Taxonomy" id="1961234"/>
    <lineage>
        <taxon>Eukaryota</taxon>
        <taxon>Viridiplantae</taxon>
        <taxon>Streptophyta</taxon>
        <taxon>Embryophyta</taxon>
        <taxon>Tracheophyta</taxon>
        <taxon>Spermatophyta</taxon>
        <taxon>Magnoliopsida</taxon>
        <taxon>eudicotyledons</taxon>
        <taxon>Gunneridae</taxon>
        <taxon>Pentapetalae</taxon>
        <taxon>asterids</taxon>
        <taxon>lamiids</taxon>
        <taxon>Lamiales</taxon>
        <taxon>Orobanchaceae</taxon>
        <taxon>Pedicularideae</taxon>
        <taxon>Castillejinae</taxon>
        <taxon>Castilleja</taxon>
    </lineage>
</organism>
<dbReference type="EC" id="5.1.3.6" evidence="10"/>
<comment type="subcellular location">
    <subcellularLocation>
        <location evidence="1">Golgi apparatus</location>
        <location evidence="1">Golgi stack membrane</location>
        <topology evidence="1">Multi-pass membrane protein</topology>
    </subcellularLocation>
</comment>
<keyword evidence="7 11" id="KW-0472">Membrane</keyword>
<reference evidence="14" key="1">
    <citation type="journal article" date="2024" name="IScience">
        <title>Strigolactones Initiate the Formation of Haustorium-like Structures in Castilleja.</title>
        <authorList>
            <person name="Buerger M."/>
            <person name="Peterson D."/>
            <person name="Chory J."/>
        </authorList>
    </citation>
    <scope>NUCLEOTIDE SEQUENCE [LARGE SCALE GENOMIC DNA]</scope>
</reference>
<dbReference type="EMBL" id="JAVIJP010000054">
    <property type="protein sequence ID" value="KAL3623849.1"/>
    <property type="molecule type" value="Genomic_DNA"/>
</dbReference>
<dbReference type="GO" id="GO:0032580">
    <property type="term" value="C:Golgi cisterna membrane"/>
    <property type="evidence" value="ECO:0007669"/>
    <property type="project" value="UniProtKB-SubCell"/>
</dbReference>
<keyword evidence="6" id="KW-0520">NAD</keyword>
<name>A0ABD3C2P5_9LAMI</name>
<evidence type="ECO:0000256" key="3">
    <source>
        <dbReference type="ARBA" id="ARBA00011738"/>
    </source>
</evidence>
<evidence type="ECO:0000256" key="2">
    <source>
        <dbReference type="ARBA" id="ARBA00007637"/>
    </source>
</evidence>